<dbReference type="AlphaFoldDB" id="A0A9P9ES42"/>
<organism evidence="7 8">
    <name type="scientific">Dactylonectria macrodidyma</name>
    <dbReference type="NCBI Taxonomy" id="307937"/>
    <lineage>
        <taxon>Eukaryota</taxon>
        <taxon>Fungi</taxon>
        <taxon>Dikarya</taxon>
        <taxon>Ascomycota</taxon>
        <taxon>Pezizomycotina</taxon>
        <taxon>Sordariomycetes</taxon>
        <taxon>Hypocreomycetidae</taxon>
        <taxon>Hypocreales</taxon>
        <taxon>Nectriaceae</taxon>
        <taxon>Dactylonectria</taxon>
    </lineage>
</organism>
<comment type="similarity">
    <text evidence="2">Belongs to the eukaryotic RPA49/POLR1E RNA polymerase subunit family.</text>
</comment>
<evidence type="ECO:0000256" key="5">
    <source>
        <dbReference type="ARBA" id="ARBA00023242"/>
    </source>
</evidence>
<accession>A0A9P9ES42</accession>
<keyword evidence="5" id="KW-0539">Nucleus</keyword>
<dbReference type="GO" id="GO:0005730">
    <property type="term" value="C:nucleolus"/>
    <property type="evidence" value="ECO:0007669"/>
    <property type="project" value="UniProtKB-SubCell"/>
</dbReference>
<dbReference type="InterPro" id="IPR009668">
    <property type="entry name" value="RNA_pol-assoc_fac_A49-like"/>
</dbReference>
<comment type="subcellular location">
    <subcellularLocation>
        <location evidence="1">Nucleus</location>
        <location evidence="1">Nucleolus</location>
    </subcellularLocation>
</comment>
<reference evidence="7" key="1">
    <citation type="journal article" date="2021" name="Nat. Commun.">
        <title>Genetic determinants of endophytism in the Arabidopsis root mycobiome.</title>
        <authorList>
            <person name="Mesny F."/>
            <person name="Miyauchi S."/>
            <person name="Thiergart T."/>
            <person name="Pickel B."/>
            <person name="Atanasova L."/>
            <person name="Karlsson M."/>
            <person name="Huettel B."/>
            <person name="Barry K.W."/>
            <person name="Haridas S."/>
            <person name="Chen C."/>
            <person name="Bauer D."/>
            <person name="Andreopoulos W."/>
            <person name="Pangilinan J."/>
            <person name="LaButti K."/>
            <person name="Riley R."/>
            <person name="Lipzen A."/>
            <person name="Clum A."/>
            <person name="Drula E."/>
            <person name="Henrissat B."/>
            <person name="Kohler A."/>
            <person name="Grigoriev I.V."/>
            <person name="Martin F.M."/>
            <person name="Hacquard S."/>
        </authorList>
    </citation>
    <scope>NUCLEOTIDE SEQUENCE</scope>
    <source>
        <strain evidence="7">MPI-CAGE-AT-0147</strain>
    </source>
</reference>
<feature type="region of interest" description="Disordered" evidence="6">
    <location>
        <begin position="1"/>
        <end position="24"/>
    </location>
</feature>
<dbReference type="GO" id="GO:0003677">
    <property type="term" value="F:DNA binding"/>
    <property type="evidence" value="ECO:0007669"/>
    <property type="project" value="InterPro"/>
</dbReference>
<feature type="compositionally biased region" description="Basic residues" evidence="6">
    <location>
        <begin position="1"/>
        <end position="10"/>
    </location>
</feature>
<evidence type="ECO:0000256" key="3">
    <source>
        <dbReference type="ARBA" id="ARBA00022478"/>
    </source>
</evidence>
<evidence type="ECO:0000313" key="8">
    <source>
        <dbReference type="Proteomes" id="UP000738349"/>
    </source>
</evidence>
<proteinExistence type="inferred from homology"/>
<dbReference type="EMBL" id="JAGMUV010000009">
    <property type="protein sequence ID" value="KAH7143938.1"/>
    <property type="molecule type" value="Genomic_DNA"/>
</dbReference>
<keyword evidence="3" id="KW-0240">DNA-directed RNA polymerase</keyword>
<name>A0A9P9ES42_9HYPO</name>
<evidence type="ECO:0000256" key="2">
    <source>
        <dbReference type="ARBA" id="ARBA00009430"/>
    </source>
</evidence>
<dbReference type="PANTHER" id="PTHR14440">
    <property type="entry name" value="DNA-DIRECTED RNA POLYMERASE I SUBUNIT RPA49"/>
    <property type="match status" value="1"/>
</dbReference>
<protein>
    <submittedName>
        <fullName evidence="7">RNA polymerase I associated factor, A49-like protein</fullName>
    </submittedName>
</protein>
<gene>
    <name evidence="7" type="ORF">EDB81DRAFT_722609</name>
</gene>
<evidence type="ECO:0000256" key="4">
    <source>
        <dbReference type="ARBA" id="ARBA00023163"/>
    </source>
</evidence>
<evidence type="ECO:0000256" key="6">
    <source>
        <dbReference type="SAM" id="MobiDB-lite"/>
    </source>
</evidence>
<dbReference type="GO" id="GO:0000428">
    <property type="term" value="C:DNA-directed RNA polymerase complex"/>
    <property type="evidence" value="ECO:0007669"/>
    <property type="project" value="UniProtKB-KW"/>
</dbReference>
<sequence length="445" mass="49457">MAQASIKKRKRDGESTVKPKKKVVIDASPEAAAVSSVLRPKFCPPVIATASGFQVPADISFQSYAPRNDAKSKSKQSKSAGEKDFLLHSTAHRSLDYTVKDEAPRGTKPALNHFVGIYDPKTGKLQVVEAKKMVIRGTVRAKQAPEAAAGGRNAQQSMMELRTDLGQTFGTKKARKVIQENVLNAIAPQRKAGDLPTKIDAAARAMLETVGEVTSTMASREELQAVVDEAKPVPVANVDATEIQDVYDPKKIIGADILNLVPIREWQEKVRHKEGVSIPSRFVAARVNALASNDDADVVMRLRVLRYFTFVLLFYLNSKPGRVRGTRSLPSREKLREVLAPAPEAVIENIRRKFSDAGQMRKFHIDLLITHCCAFACIIDNFEVDTQNLRDDLKLDQKAMNQYFHEIGGRVKPVVNRELKTTVQLARLTLPLNFPKQRHIAPKRR</sequence>
<comment type="caution">
    <text evidence="7">The sequence shown here is derived from an EMBL/GenBank/DDBJ whole genome shotgun (WGS) entry which is preliminary data.</text>
</comment>
<evidence type="ECO:0000256" key="1">
    <source>
        <dbReference type="ARBA" id="ARBA00004604"/>
    </source>
</evidence>
<evidence type="ECO:0000313" key="7">
    <source>
        <dbReference type="EMBL" id="KAH7143938.1"/>
    </source>
</evidence>
<dbReference type="GO" id="GO:0006351">
    <property type="term" value="P:DNA-templated transcription"/>
    <property type="evidence" value="ECO:0007669"/>
    <property type="project" value="InterPro"/>
</dbReference>
<keyword evidence="4" id="KW-0804">Transcription</keyword>
<keyword evidence="8" id="KW-1185">Reference proteome</keyword>
<dbReference type="Proteomes" id="UP000738349">
    <property type="component" value="Unassembled WGS sequence"/>
</dbReference>
<dbReference type="OrthoDB" id="532500at2759"/>
<dbReference type="Pfam" id="PF06870">
    <property type="entry name" value="RNA_pol_I_A49"/>
    <property type="match status" value="1"/>
</dbReference>